<organism evidence="2 3">
    <name type="scientific">Sandaracinus amylolyticus</name>
    <dbReference type="NCBI Taxonomy" id="927083"/>
    <lineage>
        <taxon>Bacteria</taxon>
        <taxon>Pseudomonadati</taxon>
        <taxon>Myxococcota</taxon>
        <taxon>Polyangia</taxon>
        <taxon>Polyangiales</taxon>
        <taxon>Sandaracinaceae</taxon>
        <taxon>Sandaracinus</taxon>
    </lineage>
</organism>
<dbReference type="RefSeq" id="WP_053231152.1">
    <property type="nucleotide sequence ID" value="NZ_CP011125.1"/>
</dbReference>
<gene>
    <name evidence="2" type="ORF">DB32_000874</name>
</gene>
<evidence type="ECO:0000313" key="3">
    <source>
        <dbReference type="Proteomes" id="UP000034883"/>
    </source>
</evidence>
<feature type="transmembrane region" description="Helical" evidence="1">
    <location>
        <begin position="12"/>
        <end position="34"/>
    </location>
</feature>
<accession>A0A0F6VZN2</accession>
<name>A0A0F6VZN2_9BACT</name>
<dbReference type="Proteomes" id="UP000034883">
    <property type="component" value="Chromosome"/>
</dbReference>
<dbReference type="AlphaFoldDB" id="A0A0F6VZN2"/>
<keyword evidence="3" id="KW-1185">Reference proteome</keyword>
<dbReference type="STRING" id="927083.DB32_000874"/>
<evidence type="ECO:0008006" key="4">
    <source>
        <dbReference type="Google" id="ProtNLM"/>
    </source>
</evidence>
<reference evidence="2 3" key="1">
    <citation type="submission" date="2015-03" db="EMBL/GenBank/DDBJ databases">
        <title>Genome assembly of Sandaracinus amylolyticus DSM 53668.</title>
        <authorList>
            <person name="Sharma G."/>
            <person name="Subramanian S."/>
        </authorList>
    </citation>
    <scope>NUCLEOTIDE SEQUENCE [LARGE SCALE GENOMIC DNA]</scope>
    <source>
        <strain evidence="2 3">DSM 53668</strain>
    </source>
</reference>
<proteinExistence type="predicted"/>
<keyword evidence="1" id="KW-0812">Transmembrane</keyword>
<evidence type="ECO:0000256" key="1">
    <source>
        <dbReference type="SAM" id="Phobius"/>
    </source>
</evidence>
<protein>
    <recommendedName>
        <fullName evidence="4">TadE-like protein</fullName>
    </recommendedName>
</protein>
<keyword evidence="1" id="KW-1133">Transmembrane helix</keyword>
<sequence length="246" mass="25463">MRAYRDEGGAVYAEIAIAILPLFTLVMGVAQLALIAQASLVVRHAAQSAVRSAVVVLDDDESYYGGAPRLMIEDEAAPGALTAVVTAMSGSPGGLPAASRIGTIRTAAFRPLLGIAPGPSQVASGRAARSIRHAIGGASNDRLAFAVIYLDAAAAVTFPETPGSSSLRTSFAPDEPITARVTMAYPCLVPLVAELLCDEYDALDTSDLSYAARPGALSGVLDGNVRYRLIQAEATLTNQGAPYPYP</sequence>
<keyword evidence="1" id="KW-0472">Membrane</keyword>
<dbReference type="EMBL" id="CP011125">
    <property type="protein sequence ID" value="AKF03725.1"/>
    <property type="molecule type" value="Genomic_DNA"/>
</dbReference>
<evidence type="ECO:0000313" key="2">
    <source>
        <dbReference type="EMBL" id="AKF03725.1"/>
    </source>
</evidence>
<dbReference type="OrthoDB" id="5514190at2"/>
<dbReference type="KEGG" id="samy:DB32_000874"/>